<dbReference type="PANTHER" id="PTHR43806">
    <property type="entry name" value="PEPTIDASE S8"/>
    <property type="match status" value="1"/>
</dbReference>
<feature type="compositionally biased region" description="Pro residues" evidence="6">
    <location>
        <begin position="512"/>
        <end position="536"/>
    </location>
</feature>
<organism evidence="10 11">
    <name type="scientific">Actinoplanes subglobosus</name>
    <dbReference type="NCBI Taxonomy" id="1547892"/>
    <lineage>
        <taxon>Bacteria</taxon>
        <taxon>Bacillati</taxon>
        <taxon>Actinomycetota</taxon>
        <taxon>Actinomycetes</taxon>
        <taxon>Micromonosporales</taxon>
        <taxon>Micromonosporaceae</taxon>
        <taxon>Actinoplanes</taxon>
    </lineage>
</organism>
<comment type="similarity">
    <text evidence="1 5">Belongs to the peptidase S8 family.</text>
</comment>
<dbReference type="InterPro" id="IPR023827">
    <property type="entry name" value="Peptidase_S8_Asp-AS"/>
</dbReference>
<feature type="domain" description="Peptidase S8/S53" evidence="9">
    <location>
        <begin position="54"/>
        <end position="305"/>
    </location>
</feature>
<reference evidence="11" key="1">
    <citation type="journal article" date="2019" name="Int. J. Syst. Evol. Microbiol.">
        <title>The Global Catalogue of Microorganisms (GCM) 10K type strain sequencing project: providing services to taxonomists for standard genome sequencing and annotation.</title>
        <authorList>
            <consortium name="The Broad Institute Genomics Platform"/>
            <consortium name="The Broad Institute Genome Sequencing Center for Infectious Disease"/>
            <person name="Wu L."/>
            <person name="Ma J."/>
        </authorList>
    </citation>
    <scope>NUCLEOTIDE SEQUENCE [LARGE SCALE GENOMIC DNA]</scope>
    <source>
        <strain evidence="11">TBRC 5832</strain>
    </source>
</reference>
<keyword evidence="4 5" id="KW-0720">Serine protease</keyword>
<dbReference type="InterPro" id="IPR006311">
    <property type="entry name" value="TAT_signal"/>
</dbReference>
<dbReference type="SUPFAM" id="SSF52743">
    <property type="entry name" value="Subtilisin-like"/>
    <property type="match status" value="1"/>
</dbReference>
<evidence type="ECO:0000256" key="6">
    <source>
        <dbReference type="SAM" id="MobiDB-lite"/>
    </source>
</evidence>
<feature type="region of interest" description="Disordered" evidence="6">
    <location>
        <begin position="318"/>
        <end position="344"/>
    </location>
</feature>
<evidence type="ECO:0000256" key="5">
    <source>
        <dbReference type="PROSITE-ProRule" id="PRU01240"/>
    </source>
</evidence>
<dbReference type="InterPro" id="IPR015500">
    <property type="entry name" value="Peptidase_S8_subtilisin-rel"/>
</dbReference>
<evidence type="ECO:0000256" key="4">
    <source>
        <dbReference type="ARBA" id="ARBA00022825"/>
    </source>
</evidence>
<dbReference type="Proteomes" id="UP001595867">
    <property type="component" value="Unassembled WGS sequence"/>
</dbReference>
<evidence type="ECO:0000259" key="9">
    <source>
        <dbReference type="Pfam" id="PF00082"/>
    </source>
</evidence>
<dbReference type="PANTHER" id="PTHR43806:SF11">
    <property type="entry name" value="CEREVISIN-RELATED"/>
    <property type="match status" value="1"/>
</dbReference>
<keyword evidence="3 5" id="KW-0378">Hydrolase</keyword>
<dbReference type="InterPro" id="IPR050131">
    <property type="entry name" value="Peptidase_S8_subtilisin-like"/>
</dbReference>
<keyword evidence="7" id="KW-0472">Membrane</keyword>
<keyword evidence="7" id="KW-0812">Transmembrane</keyword>
<dbReference type="EMBL" id="JBHSBL010000007">
    <property type="protein sequence ID" value="MFC4065173.1"/>
    <property type="molecule type" value="Genomic_DNA"/>
</dbReference>
<feature type="compositionally biased region" description="Low complexity" evidence="6">
    <location>
        <begin position="460"/>
        <end position="490"/>
    </location>
</feature>
<evidence type="ECO:0000313" key="11">
    <source>
        <dbReference type="Proteomes" id="UP001595867"/>
    </source>
</evidence>
<accession>A0ABV8IS07</accession>
<feature type="active site" description="Charge relay system" evidence="5">
    <location>
        <position position="63"/>
    </location>
</feature>
<feature type="compositionally biased region" description="Low complexity" evidence="6">
    <location>
        <begin position="497"/>
        <end position="511"/>
    </location>
</feature>
<feature type="active site" description="Charge relay system" evidence="5">
    <location>
        <position position="257"/>
    </location>
</feature>
<dbReference type="Pfam" id="PF00082">
    <property type="entry name" value="Peptidase_S8"/>
    <property type="match status" value="1"/>
</dbReference>
<evidence type="ECO:0000256" key="7">
    <source>
        <dbReference type="SAM" id="Phobius"/>
    </source>
</evidence>
<feature type="region of interest" description="Disordered" evidence="6">
    <location>
        <begin position="379"/>
        <end position="536"/>
    </location>
</feature>
<protein>
    <submittedName>
        <fullName evidence="10">S8 family serine peptidase</fullName>
    </submittedName>
</protein>
<sequence length="536" mass="52603">MIRRRRTILAVCAAVAVALTPALPAAAAEPVPVSQAQWFLDAVNARQAQKTSKGNGVVVAVIDSGVDAGHPDLAGAVLPGVTFGRSTSKGGRTDPDGHGTRMAGIIAARGGSGNHALGVAPGSKILPIAVDADSATTLAEPIRWAVDHGAGVINLSIGRAATYDTPADEVAAIAYALSKNVVVVSSAGNVEQQGEAIGSPSNIPGVITVSGVSRSGDFWRGSSFGPEVVLAAPADEIVTIGSRNRHASGYSTGGATSEAGAIVSGIAALVRSKYPKLDAANVINRLVRTATDKGDPGRDNRYGFGVADAQKAVTAKVSGVEANPLTPAGSTDTGASDGETGDGGPLGSPAARFALVAGVGVVGLLLFVGFIVLITRASRRRARPAPPHPGQPWPPGHQPPPGYPPGTYPPGPIPGAYPPGSSPSGAYPPGPTPGAYPPGSSPSGAYPPGPPPGSYPPGSPSGAYPPGSSPSGAYPPGAPSGAYPPGAAPGAYPPGSPSGAYPSGAPSGAYPPGSPPAAYPTGPQPGAYPPSSPPGG</sequence>
<keyword evidence="8" id="KW-0732">Signal</keyword>
<keyword evidence="7" id="KW-1133">Transmembrane helix</keyword>
<evidence type="ECO:0000256" key="3">
    <source>
        <dbReference type="ARBA" id="ARBA00022801"/>
    </source>
</evidence>
<feature type="compositionally biased region" description="Pro residues" evidence="6">
    <location>
        <begin position="384"/>
        <end position="459"/>
    </location>
</feature>
<evidence type="ECO:0000256" key="2">
    <source>
        <dbReference type="ARBA" id="ARBA00022670"/>
    </source>
</evidence>
<feature type="active site" description="Charge relay system" evidence="5">
    <location>
        <position position="98"/>
    </location>
</feature>
<keyword evidence="2 5" id="KW-0645">Protease</keyword>
<feature type="chain" id="PRO_5046752406" evidence="8">
    <location>
        <begin position="28"/>
        <end position="536"/>
    </location>
</feature>
<evidence type="ECO:0000256" key="8">
    <source>
        <dbReference type="SAM" id="SignalP"/>
    </source>
</evidence>
<dbReference type="InterPro" id="IPR000209">
    <property type="entry name" value="Peptidase_S8/S53_dom"/>
</dbReference>
<proteinExistence type="inferred from homology"/>
<evidence type="ECO:0000256" key="1">
    <source>
        <dbReference type="ARBA" id="ARBA00011073"/>
    </source>
</evidence>
<feature type="signal peptide" evidence="8">
    <location>
        <begin position="1"/>
        <end position="27"/>
    </location>
</feature>
<evidence type="ECO:0000313" key="10">
    <source>
        <dbReference type="EMBL" id="MFC4065173.1"/>
    </source>
</evidence>
<gene>
    <name evidence="10" type="ORF">ACFO0C_09530</name>
</gene>
<dbReference type="PROSITE" id="PS51318">
    <property type="entry name" value="TAT"/>
    <property type="match status" value="1"/>
</dbReference>
<comment type="caution">
    <text evidence="10">The sequence shown here is derived from an EMBL/GenBank/DDBJ whole genome shotgun (WGS) entry which is preliminary data.</text>
</comment>
<dbReference type="InterPro" id="IPR036852">
    <property type="entry name" value="Peptidase_S8/S53_dom_sf"/>
</dbReference>
<feature type="transmembrane region" description="Helical" evidence="7">
    <location>
        <begin position="353"/>
        <end position="374"/>
    </location>
</feature>
<keyword evidence="11" id="KW-1185">Reference proteome</keyword>
<dbReference type="Gene3D" id="3.40.50.200">
    <property type="entry name" value="Peptidase S8/S53 domain"/>
    <property type="match status" value="1"/>
</dbReference>
<dbReference type="PRINTS" id="PR00723">
    <property type="entry name" value="SUBTILISIN"/>
</dbReference>
<dbReference type="RefSeq" id="WP_378066205.1">
    <property type="nucleotide sequence ID" value="NZ_JBHSBL010000007.1"/>
</dbReference>
<dbReference type="PROSITE" id="PS51892">
    <property type="entry name" value="SUBTILASE"/>
    <property type="match status" value="1"/>
</dbReference>
<name>A0ABV8IS07_9ACTN</name>
<dbReference type="PROSITE" id="PS00136">
    <property type="entry name" value="SUBTILASE_ASP"/>
    <property type="match status" value="1"/>
</dbReference>